<comment type="similarity">
    <text evidence="1">Belongs to the methyltransferase superfamily.</text>
</comment>
<dbReference type="KEGG" id="kaf:KAFR_0B06440"/>
<feature type="domain" description="Methyltransferase type 11" evidence="4">
    <location>
        <begin position="43"/>
        <end position="136"/>
    </location>
</feature>
<keyword evidence="3" id="KW-0808">Transferase</keyword>
<dbReference type="PANTHER" id="PTHR44942:SF4">
    <property type="entry name" value="METHYLTRANSFERASE TYPE 11 DOMAIN-CONTAINING PROTEIN"/>
    <property type="match status" value="1"/>
</dbReference>
<dbReference type="AlphaFoldDB" id="H2ARE0"/>
<dbReference type="HOGENOM" id="CLU_049344_1_2_1"/>
<name>H2ARE0_KAZAF</name>
<dbReference type="Pfam" id="PF08241">
    <property type="entry name" value="Methyltransf_11"/>
    <property type="match status" value="1"/>
</dbReference>
<dbReference type="STRING" id="1071382.H2ARE0"/>
<dbReference type="InParanoid" id="H2ARE0"/>
<dbReference type="EMBL" id="HE650822">
    <property type="protein sequence ID" value="CCF56940.1"/>
    <property type="molecule type" value="Genomic_DNA"/>
</dbReference>
<sequence length="297" mass="34650">MPESTFLNKDYQSNHYHNVRPTYPSSLVEAILSYHTGERDTVIDIGCGTGFASSLFAPSFKHAIGIDPSDSMLQTARSTNTQKNLSFVKSFGEDVDKVVSHEVDMVIGAESIHWCDLDILFEKINTVLRKDGTFAFWFYIQPEFIDLGKKASEIYWKYCYSEEYMGQYLTDFQRTFFSRFGGKALYYKLSNVFKDISFKSHCNYTINDEIKELQKITNEDLSFKSPFYIHTITTLTKLKDFARSWSIYTAYRQEHPNDEKDIVDVFINELKNACNITDMETPLNIEWTTFYYTCRKQ</sequence>
<gene>
    <name evidence="5" type="primary">KAFR0B06440</name>
    <name evidence="5" type="ORF">KAFR_0B06440</name>
</gene>
<evidence type="ECO:0000256" key="1">
    <source>
        <dbReference type="ARBA" id="ARBA00008361"/>
    </source>
</evidence>
<dbReference type="OrthoDB" id="10027013at2759"/>
<dbReference type="Proteomes" id="UP000005220">
    <property type="component" value="Chromosome 2"/>
</dbReference>
<dbReference type="CDD" id="cd02440">
    <property type="entry name" value="AdoMet_MTases"/>
    <property type="match status" value="1"/>
</dbReference>
<dbReference type="InterPro" id="IPR013216">
    <property type="entry name" value="Methyltransf_11"/>
</dbReference>
<dbReference type="eggNOG" id="KOG3010">
    <property type="taxonomic scope" value="Eukaryota"/>
</dbReference>
<proteinExistence type="inferred from homology"/>
<evidence type="ECO:0000256" key="2">
    <source>
        <dbReference type="ARBA" id="ARBA00022603"/>
    </source>
</evidence>
<evidence type="ECO:0000259" key="4">
    <source>
        <dbReference type="Pfam" id="PF08241"/>
    </source>
</evidence>
<dbReference type="Gene3D" id="3.40.50.150">
    <property type="entry name" value="Vaccinia Virus protein VP39"/>
    <property type="match status" value="1"/>
</dbReference>
<evidence type="ECO:0000313" key="6">
    <source>
        <dbReference type="Proteomes" id="UP000005220"/>
    </source>
</evidence>
<dbReference type="InterPro" id="IPR051052">
    <property type="entry name" value="Diverse_substrate_MTase"/>
</dbReference>
<dbReference type="GeneID" id="13884821"/>
<dbReference type="GO" id="GO:0008757">
    <property type="term" value="F:S-adenosylmethionine-dependent methyltransferase activity"/>
    <property type="evidence" value="ECO:0007669"/>
    <property type="project" value="InterPro"/>
</dbReference>
<protein>
    <recommendedName>
        <fullName evidence="4">Methyltransferase type 11 domain-containing protein</fullName>
    </recommendedName>
</protein>
<dbReference type="FunCoup" id="H2ARE0">
    <property type="interactions" value="873"/>
</dbReference>
<reference evidence="5 6" key="1">
    <citation type="journal article" date="2011" name="Proc. Natl. Acad. Sci. U.S.A.">
        <title>Evolutionary erosion of yeast sex chromosomes by mating-type switching accidents.</title>
        <authorList>
            <person name="Gordon J.L."/>
            <person name="Armisen D."/>
            <person name="Proux-Wera E."/>
            <person name="Oheigeartaigh S.S."/>
            <person name="Byrne K.P."/>
            <person name="Wolfe K.H."/>
        </authorList>
    </citation>
    <scope>NUCLEOTIDE SEQUENCE [LARGE SCALE GENOMIC DNA]</scope>
    <source>
        <strain evidence="6">ATCC 22294 / BCRC 22015 / CBS 2517 / CECT 1963 / NBRC 1671 / NRRL Y-8276</strain>
    </source>
</reference>
<dbReference type="GO" id="GO:0032259">
    <property type="term" value="P:methylation"/>
    <property type="evidence" value="ECO:0007669"/>
    <property type="project" value="UniProtKB-KW"/>
</dbReference>
<accession>H2ARE0</accession>
<evidence type="ECO:0000256" key="3">
    <source>
        <dbReference type="ARBA" id="ARBA00022679"/>
    </source>
</evidence>
<organism evidence="5 6">
    <name type="scientific">Kazachstania africana (strain ATCC 22294 / BCRC 22015 / CBS 2517 / CECT 1963 / NBRC 1671 / NRRL Y-8276)</name>
    <name type="common">Yeast</name>
    <name type="synonym">Kluyveromyces africanus</name>
    <dbReference type="NCBI Taxonomy" id="1071382"/>
    <lineage>
        <taxon>Eukaryota</taxon>
        <taxon>Fungi</taxon>
        <taxon>Dikarya</taxon>
        <taxon>Ascomycota</taxon>
        <taxon>Saccharomycotina</taxon>
        <taxon>Saccharomycetes</taxon>
        <taxon>Saccharomycetales</taxon>
        <taxon>Saccharomycetaceae</taxon>
        <taxon>Kazachstania</taxon>
    </lineage>
</organism>
<dbReference type="PANTHER" id="PTHR44942">
    <property type="entry name" value="METHYLTRANSF_11 DOMAIN-CONTAINING PROTEIN"/>
    <property type="match status" value="1"/>
</dbReference>
<evidence type="ECO:0000313" key="5">
    <source>
        <dbReference type="EMBL" id="CCF56940.1"/>
    </source>
</evidence>
<dbReference type="SUPFAM" id="SSF53335">
    <property type="entry name" value="S-adenosyl-L-methionine-dependent methyltransferases"/>
    <property type="match status" value="1"/>
</dbReference>
<dbReference type="RefSeq" id="XP_003956075.1">
    <property type="nucleotide sequence ID" value="XM_003956026.1"/>
</dbReference>
<keyword evidence="6" id="KW-1185">Reference proteome</keyword>
<keyword evidence="2" id="KW-0489">Methyltransferase</keyword>
<dbReference type="InterPro" id="IPR029063">
    <property type="entry name" value="SAM-dependent_MTases_sf"/>
</dbReference>